<feature type="compositionally biased region" description="Polar residues" evidence="3">
    <location>
        <begin position="667"/>
        <end position="676"/>
    </location>
</feature>
<comment type="caution">
    <text evidence="5">The sequence shown here is derived from an EMBL/GenBank/DDBJ whole genome shotgun (WGS) entry which is preliminary data.</text>
</comment>
<protein>
    <recommendedName>
        <fullName evidence="4">CCHC-type domain-containing protein</fullName>
    </recommendedName>
</protein>
<feature type="compositionally biased region" description="Basic and acidic residues" evidence="3">
    <location>
        <begin position="262"/>
        <end position="281"/>
    </location>
</feature>
<dbReference type="PANTHER" id="PTHR47331">
    <property type="entry name" value="PHD-TYPE DOMAIN-CONTAINING PROTEIN"/>
    <property type="match status" value="1"/>
</dbReference>
<evidence type="ECO:0000259" key="4">
    <source>
        <dbReference type="PROSITE" id="PS50158"/>
    </source>
</evidence>
<keyword evidence="1" id="KW-0479">Metal-binding</keyword>
<evidence type="ECO:0000256" key="3">
    <source>
        <dbReference type="SAM" id="MobiDB-lite"/>
    </source>
</evidence>
<feature type="compositionally biased region" description="Basic and acidic residues" evidence="3">
    <location>
        <begin position="293"/>
        <end position="304"/>
    </location>
</feature>
<feature type="region of interest" description="Disordered" evidence="3">
    <location>
        <begin position="1"/>
        <end position="37"/>
    </location>
</feature>
<name>A0ABR3L3M0_9TELE</name>
<dbReference type="PANTHER" id="PTHR47331:SF3">
    <property type="match status" value="1"/>
</dbReference>
<keyword evidence="1" id="KW-0863">Zinc-finger</keyword>
<keyword evidence="6" id="KW-1185">Reference proteome</keyword>
<feature type="region of interest" description="Disordered" evidence="3">
    <location>
        <begin position="262"/>
        <end position="309"/>
    </location>
</feature>
<dbReference type="PROSITE" id="PS50158">
    <property type="entry name" value="ZF_CCHC"/>
    <property type="match status" value="1"/>
</dbReference>
<gene>
    <name evidence="5" type="ORF">QQF64_022880</name>
</gene>
<accession>A0ABR3L3M0</accession>
<evidence type="ECO:0000313" key="5">
    <source>
        <dbReference type="EMBL" id="KAL1247504.1"/>
    </source>
</evidence>
<feature type="region of interest" description="Disordered" evidence="3">
    <location>
        <begin position="649"/>
        <end position="676"/>
    </location>
</feature>
<dbReference type="InterPro" id="IPR005312">
    <property type="entry name" value="DUF1759"/>
</dbReference>
<organism evidence="5 6">
    <name type="scientific">Cirrhinus molitorella</name>
    <name type="common">mud carp</name>
    <dbReference type="NCBI Taxonomy" id="172907"/>
    <lineage>
        <taxon>Eukaryota</taxon>
        <taxon>Metazoa</taxon>
        <taxon>Chordata</taxon>
        <taxon>Craniata</taxon>
        <taxon>Vertebrata</taxon>
        <taxon>Euteleostomi</taxon>
        <taxon>Actinopterygii</taxon>
        <taxon>Neopterygii</taxon>
        <taxon>Teleostei</taxon>
        <taxon>Ostariophysi</taxon>
        <taxon>Cypriniformes</taxon>
        <taxon>Cyprinidae</taxon>
        <taxon>Labeoninae</taxon>
        <taxon>Labeonini</taxon>
        <taxon>Cirrhinus</taxon>
    </lineage>
</organism>
<keyword evidence="1" id="KW-0862">Zinc</keyword>
<feature type="compositionally biased region" description="Low complexity" evidence="3">
    <location>
        <begin position="176"/>
        <end position="187"/>
    </location>
</feature>
<evidence type="ECO:0000256" key="1">
    <source>
        <dbReference type="PROSITE-ProRule" id="PRU00047"/>
    </source>
</evidence>
<evidence type="ECO:0000313" key="6">
    <source>
        <dbReference type="Proteomes" id="UP001558613"/>
    </source>
</evidence>
<dbReference type="EMBL" id="JAYMGO010000025">
    <property type="protein sequence ID" value="KAL1247504.1"/>
    <property type="molecule type" value="Genomic_DNA"/>
</dbReference>
<reference evidence="5 6" key="1">
    <citation type="submission" date="2023-09" db="EMBL/GenBank/DDBJ databases">
        <authorList>
            <person name="Wang M."/>
        </authorList>
    </citation>
    <scope>NUCLEOTIDE SEQUENCE [LARGE SCALE GENOMIC DNA]</scope>
    <source>
        <strain evidence="5">GT-2023</strain>
        <tissue evidence="5">Liver</tissue>
    </source>
</reference>
<dbReference type="Proteomes" id="UP001558613">
    <property type="component" value="Unassembled WGS sequence"/>
</dbReference>
<feature type="region of interest" description="Disordered" evidence="3">
    <location>
        <begin position="169"/>
        <end position="189"/>
    </location>
</feature>
<feature type="domain" description="CCHC-type" evidence="4">
    <location>
        <begin position="614"/>
        <end position="629"/>
    </location>
</feature>
<feature type="compositionally biased region" description="Basic and acidic residues" evidence="3">
    <location>
        <begin position="649"/>
        <end position="666"/>
    </location>
</feature>
<dbReference type="Pfam" id="PF03564">
    <property type="entry name" value="DUF1759"/>
    <property type="match status" value="1"/>
</dbReference>
<feature type="coiled-coil region" evidence="2">
    <location>
        <begin position="201"/>
        <end position="228"/>
    </location>
</feature>
<proteinExistence type="predicted"/>
<keyword evidence="2" id="KW-0175">Coiled coil</keyword>
<evidence type="ECO:0000256" key="2">
    <source>
        <dbReference type="SAM" id="Coils"/>
    </source>
</evidence>
<sequence length="676" mass="77347">MDDDDTAPCSTDSRHKVAKSALQMEEASDVRPKRTPQVTEKALDLKLHNLIKDRRSKLGQITKLMNEIDSLKDDERNLNNVEIRLQKNFSELNKEFNCLHSELQVLLSEEERMADHDNWFQHKAEYIEEFVKQTQIWILTTKDKMEAFNIGPEDSVSVVSSQRHKKNCGSVAGRMSSASSRSSSSAAHLKQEAEHAALLARAAALKKKQSIEQEVAKLKAEQEQLEIDTEIAASFAKLKVFKDYDLQIENKSECQSKNVDIHCKKEQKDPSIVEQQNKRDMTPPPQRTHSTRSRKELVEDRSPGELEGNLYRVMQRQNEITEMFVKQQNLSHLPQRDIPVFSGNLMEYRTFVRAFEHAIDTKTESARDKLYYLEQYTGGEAKDLVRSCVHMEPNKGYKKAWELLQKEFGDELKIAGAYIDKMLNWSQIRPEDGKTLKTYALFLIGCRNVMEDLEYMDEMDNPTNIRVVISKLPFKLKKKWRGKAFEIQEQRGRRARFADLVDFIDREAKVVTDPLYGEIQSFSVGSEGKGKVTSVNIKVPKRIPEKGSSFVTAINPMGKEAPDSPAKRTSVVTASAFEKPCLFCQKNHALESCSKFVECSSKERVDFLKSKGLCFGCLTLGHLSKDCRKRMICQQCSQRHPSILHIDKKSDQVHQQRKEDGTEEKSVSSALLSLEK</sequence>
<dbReference type="InterPro" id="IPR001878">
    <property type="entry name" value="Znf_CCHC"/>
</dbReference>